<evidence type="ECO:0000313" key="2">
    <source>
        <dbReference type="EMBL" id="MFC4355596.1"/>
    </source>
</evidence>
<feature type="coiled-coil region" evidence="1">
    <location>
        <begin position="31"/>
        <end position="58"/>
    </location>
</feature>
<reference evidence="3" key="1">
    <citation type="journal article" date="2019" name="Int. J. Syst. Evol. Microbiol.">
        <title>The Global Catalogue of Microorganisms (GCM) 10K type strain sequencing project: providing services to taxonomists for standard genome sequencing and annotation.</title>
        <authorList>
            <consortium name="The Broad Institute Genomics Platform"/>
            <consortium name="The Broad Institute Genome Sequencing Center for Infectious Disease"/>
            <person name="Wu L."/>
            <person name="Ma J."/>
        </authorList>
    </citation>
    <scope>NUCLEOTIDE SEQUENCE [LARGE SCALE GENOMIC DNA]</scope>
    <source>
        <strain evidence="3">CCUG 50353</strain>
    </source>
</reference>
<name>A0ABV8UW76_9BACL</name>
<gene>
    <name evidence="2" type="ORF">ACFO0S_11080</name>
</gene>
<dbReference type="Proteomes" id="UP001595733">
    <property type="component" value="Unassembled WGS sequence"/>
</dbReference>
<dbReference type="InterPro" id="IPR038735">
    <property type="entry name" value="MSMEG_1276-like_NTP-PPase_dom"/>
</dbReference>
<evidence type="ECO:0000256" key="1">
    <source>
        <dbReference type="SAM" id="Coils"/>
    </source>
</evidence>
<sequence>MPIYNKLIRDRILEIIEKDGKTYDMEILSKIRHEEEIKAKLTKEVQEYQATQNNQNALEELADILELIHAALPLHNVTYAQLEEVPVKKKEKRGGFDKGIYLIEVHD</sequence>
<accession>A0ABV8UW76</accession>
<dbReference type="CDD" id="cd11532">
    <property type="entry name" value="NTP-PPase_COG4997"/>
    <property type="match status" value="1"/>
</dbReference>
<dbReference type="RefSeq" id="WP_378142118.1">
    <property type="nucleotide sequence ID" value="NZ_JBHSEF010000023.1"/>
</dbReference>
<protein>
    <submittedName>
        <fullName evidence="2">Phosphoribosyl-ATP pyrophosphohydrolase</fullName>
    </submittedName>
</protein>
<keyword evidence="3" id="KW-1185">Reference proteome</keyword>
<keyword evidence="1" id="KW-0175">Coiled coil</keyword>
<proteinExistence type="predicted"/>
<organism evidence="2 3">
    <name type="scientific">Chryseomicrobium palamuruense</name>
    <dbReference type="NCBI Taxonomy" id="682973"/>
    <lineage>
        <taxon>Bacteria</taxon>
        <taxon>Bacillati</taxon>
        <taxon>Bacillota</taxon>
        <taxon>Bacilli</taxon>
        <taxon>Bacillales</taxon>
        <taxon>Caryophanaceae</taxon>
        <taxon>Chryseomicrobium</taxon>
    </lineage>
</organism>
<evidence type="ECO:0000313" key="3">
    <source>
        <dbReference type="Proteomes" id="UP001595733"/>
    </source>
</evidence>
<comment type="caution">
    <text evidence="2">The sequence shown here is derived from an EMBL/GenBank/DDBJ whole genome shotgun (WGS) entry which is preliminary data.</text>
</comment>
<dbReference type="EMBL" id="JBHSEF010000023">
    <property type="protein sequence ID" value="MFC4355596.1"/>
    <property type="molecule type" value="Genomic_DNA"/>
</dbReference>